<evidence type="ECO:0000256" key="1">
    <source>
        <dbReference type="SAM" id="MobiDB-lite"/>
    </source>
</evidence>
<dbReference type="Proteomes" id="UP000621447">
    <property type="component" value="Unassembled WGS sequence"/>
</dbReference>
<evidence type="ECO:0000313" key="4">
    <source>
        <dbReference type="Proteomes" id="UP000621447"/>
    </source>
</evidence>
<reference evidence="3 4" key="1">
    <citation type="submission" date="2020-06" db="EMBL/GenBank/DDBJ databases">
        <title>Sphingomonas hominis sp. nov., a member of the Sphingomonas, isolated from the hair of a 22-year-old girl.</title>
        <authorList>
            <person name="Zhang D.-F."/>
            <person name="Cui X.-W."/>
        </authorList>
    </citation>
    <scope>NUCLEOTIDE SEQUENCE [LARGE SCALE GENOMIC DNA]</scope>
    <source>
        <strain evidence="3 4">HHU CXW</strain>
    </source>
</reference>
<organism evidence="3 4">
    <name type="scientific">Sphingomonas hominis</name>
    <dbReference type="NCBI Taxonomy" id="2741495"/>
    <lineage>
        <taxon>Bacteria</taxon>
        <taxon>Pseudomonadati</taxon>
        <taxon>Pseudomonadota</taxon>
        <taxon>Alphaproteobacteria</taxon>
        <taxon>Sphingomonadales</taxon>
        <taxon>Sphingomonadaceae</taxon>
        <taxon>Sphingomonas</taxon>
    </lineage>
</organism>
<feature type="compositionally biased region" description="Basic and acidic residues" evidence="1">
    <location>
        <begin position="108"/>
        <end position="120"/>
    </location>
</feature>
<protein>
    <recommendedName>
        <fullName evidence="5">Secreted protein</fullName>
    </recommendedName>
</protein>
<comment type="caution">
    <text evidence="3">The sequence shown here is derived from an EMBL/GenBank/DDBJ whole genome shotgun (WGS) entry which is preliminary data.</text>
</comment>
<sequence>MHHILLCCWVALAAPTLSAAEAAMAGKPIHHADTPAEAQGRRTLSTAFARVGPDGYLTVELRDGHALVLRGVQMRAADYCGERAGGGKPYCGRYDDVAGARPGGGPAPRDHAAELDPVVR</sequence>
<accession>A0ABX2JK52</accession>
<evidence type="ECO:0000313" key="3">
    <source>
        <dbReference type="EMBL" id="NTS66787.1"/>
    </source>
</evidence>
<dbReference type="EMBL" id="JABULH010000016">
    <property type="protein sequence ID" value="NTS66787.1"/>
    <property type="molecule type" value="Genomic_DNA"/>
</dbReference>
<keyword evidence="4" id="KW-1185">Reference proteome</keyword>
<proteinExistence type="predicted"/>
<feature type="region of interest" description="Disordered" evidence="1">
    <location>
        <begin position="97"/>
        <end position="120"/>
    </location>
</feature>
<feature type="chain" id="PRO_5046836535" description="Secreted protein" evidence="2">
    <location>
        <begin position="20"/>
        <end position="120"/>
    </location>
</feature>
<gene>
    <name evidence="3" type="ORF">HRV97_16730</name>
</gene>
<evidence type="ECO:0008006" key="5">
    <source>
        <dbReference type="Google" id="ProtNLM"/>
    </source>
</evidence>
<evidence type="ECO:0000256" key="2">
    <source>
        <dbReference type="SAM" id="SignalP"/>
    </source>
</evidence>
<keyword evidence="2" id="KW-0732">Signal</keyword>
<name>A0ABX2JK52_9SPHN</name>
<feature type="signal peptide" evidence="2">
    <location>
        <begin position="1"/>
        <end position="19"/>
    </location>
</feature>
<dbReference type="RefSeq" id="WP_174195266.1">
    <property type="nucleotide sequence ID" value="NZ_JABULH010000016.1"/>
</dbReference>